<comment type="caution">
    <text evidence="1">The sequence shown here is derived from an EMBL/GenBank/DDBJ whole genome shotgun (WGS) entry which is preliminary data.</text>
</comment>
<dbReference type="Proteomes" id="UP000598360">
    <property type="component" value="Unassembled WGS sequence"/>
</dbReference>
<dbReference type="RefSeq" id="WP_193927124.1">
    <property type="nucleotide sequence ID" value="NZ_JADEYC010000007.1"/>
</dbReference>
<name>A0A929B5Q8_9PSEU</name>
<keyword evidence="2" id="KW-1185">Reference proteome</keyword>
<organism evidence="1 2">
    <name type="scientific">Saccharopolyspora montiporae</name>
    <dbReference type="NCBI Taxonomy" id="2781240"/>
    <lineage>
        <taxon>Bacteria</taxon>
        <taxon>Bacillati</taxon>
        <taxon>Actinomycetota</taxon>
        <taxon>Actinomycetes</taxon>
        <taxon>Pseudonocardiales</taxon>
        <taxon>Pseudonocardiaceae</taxon>
        <taxon>Saccharopolyspora</taxon>
    </lineage>
</organism>
<reference evidence="1" key="1">
    <citation type="submission" date="2020-10" db="EMBL/GenBank/DDBJ databases">
        <title>Diversity and distribution of actinomycetes associated with coral in the coast of Hainan.</title>
        <authorList>
            <person name="Li F."/>
        </authorList>
    </citation>
    <scope>NUCLEOTIDE SEQUENCE</scope>
    <source>
        <strain evidence="1">HNM0983</strain>
    </source>
</reference>
<gene>
    <name evidence="1" type="ORF">IQ251_04375</name>
</gene>
<dbReference type="EMBL" id="JADEYC010000007">
    <property type="protein sequence ID" value="MBE9373682.1"/>
    <property type="molecule type" value="Genomic_DNA"/>
</dbReference>
<protein>
    <submittedName>
        <fullName evidence="1">Uncharacterized protein</fullName>
    </submittedName>
</protein>
<evidence type="ECO:0000313" key="1">
    <source>
        <dbReference type="EMBL" id="MBE9373682.1"/>
    </source>
</evidence>
<sequence length="122" mass="13783">MRRTPLAPQDTYDLFLDPALRLPWFSVTELPQRPAADQPSWTVVLTEIDDGAATNRCSVTHEDVLRAVRVISRRRGKRLVSARTRERCRALMDRGRGAVDPRTADQVLQVAAFGEAPYGPRR</sequence>
<accession>A0A929B5Q8</accession>
<proteinExistence type="predicted"/>
<dbReference type="AlphaFoldDB" id="A0A929B5Q8"/>
<evidence type="ECO:0000313" key="2">
    <source>
        <dbReference type="Proteomes" id="UP000598360"/>
    </source>
</evidence>